<name>A0A2P5P5Z7_9CHLR</name>
<feature type="domain" description="PBP" evidence="2">
    <location>
        <begin position="48"/>
        <end position="291"/>
    </location>
</feature>
<dbReference type="Gene3D" id="3.40.190.10">
    <property type="entry name" value="Periplasmic binding protein-like II"/>
    <property type="match status" value="2"/>
</dbReference>
<dbReference type="PANTHER" id="PTHR30570">
    <property type="entry name" value="PERIPLASMIC PHOSPHATE BINDING COMPONENT OF PHOSPHATE ABC TRANSPORTER"/>
    <property type="match status" value="1"/>
</dbReference>
<evidence type="ECO:0000256" key="1">
    <source>
        <dbReference type="ARBA" id="ARBA00022729"/>
    </source>
</evidence>
<dbReference type="Proteomes" id="UP000235653">
    <property type="component" value="Unassembled WGS sequence"/>
</dbReference>
<protein>
    <recommendedName>
        <fullName evidence="2">PBP domain-containing protein</fullName>
    </recommendedName>
</protein>
<organism evidence="3 4">
    <name type="scientific">Dehalogenimonas etheniformans</name>
    <dbReference type="NCBI Taxonomy" id="1536648"/>
    <lineage>
        <taxon>Bacteria</taxon>
        <taxon>Bacillati</taxon>
        <taxon>Chloroflexota</taxon>
        <taxon>Dehalococcoidia</taxon>
        <taxon>Dehalococcoidales</taxon>
        <taxon>Dehalococcoidaceae</taxon>
        <taxon>Dehalogenimonas</taxon>
    </lineage>
</organism>
<comment type="caution">
    <text evidence="3">The sequence shown here is derived from an EMBL/GenBank/DDBJ whole genome shotgun (WGS) entry which is preliminary data.</text>
</comment>
<dbReference type="EMBL" id="JQAN02000011">
    <property type="protein sequence ID" value="PPD57731.1"/>
    <property type="molecule type" value="Genomic_DNA"/>
</dbReference>
<sequence length="321" mass="34479">MITSKQKAVLPLILPVTALLVIWLMHPGNADAGGTNPEPMLPAVDDLTGSFTIAGDPLVSSLSRVWADEFMTLHPGITITVTDDDSGISVLGGGASIYQSMPRLGPSGIETAEGIESNQIRVASDALSIVRWPRNPVDLLTVAQASAIYSGKITNWEELGGNDASIHVYAMPSGSETYNFFKAKVLRMAGLPTEDNTIEFGNNVVFLSDAEEGKGIVAADRNAIFFCPVATVTEEVTPTWIIKAVGDEPTKACLETTSAGTFPFFRPVFYYTDGEPTGIVKAFIDFCLSEEEQNKVMKGGFLRLFYPDHTPVPNLTPFPAA</sequence>
<keyword evidence="1" id="KW-0732">Signal</keyword>
<dbReference type="SUPFAM" id="SSF53850">
    <property type="entry name" value="Periplasmic binding protein-like II"/>
    <property type="match status" value="1"/>
</dbReference>
<dbReference type="InterPro" id="IPR024370">
    <property type="entry name" value="PBP_domain"/>
</dbReference>
<proteinExistence type="predicted"/>
<dbReference type="AlphaFoldDB" id="A0A2P5P5Z7"/>
<dbReference type="OrthoDB" id="9790048at2"/>
<dbReference type="RefSeq" id="WP_102330742.1">
    <property type="nucleotide sequence ID" value="NZ_CP058566.2"/>
</dbReference>
<dbReference type="PANTHER" id="PTHR30570:SF1">
    <property type="entry name" value="PHOSPHATE-BINDING PROTEIN PSTS"/>
    <property type="match status" value="1"/>
</dbReference>
<dbReference type="InterPro" id="IPR050811">
    <property type="entry name" value="Phosphate_ABC_transporter"/>
</dbReference>
<keyword evidence="4" id="KW-1185">Reference proteome</keyword>
<evidence type="ECO:0000259" key="2">
    <source>
        <dbReference type="Pfam" id="PF12849"/>
    </source>
</evidence>
<reference evidence="3 4" key="1">
    <citation type="journal article" date="2017" name="ISME J.">
        <title>Grape pomace compost harbors organohalide-respiring Dehalogenimonas species with novel reductive dehalogenase genes.</title>
        <authorList>
            <person name="Yang Y."/>
            <person name="Higgins S.A."/>
            <person name="Yan J."/>
            <person name="Simsir B."/>
            <person name="Chourey K."/>
            <person name="Iyer R."/>
            <person name="Hettich R.L."/>
            <person name="Baldwin B."/>
            <person name="Ogles D.M."/>
            <person name="Loffler F.E."/>
        </authorList>
    </citation>
    <scope>NUCLEOTIDE SEQUENCE [LARGE SCALE GENOMIC DNA]</scope>
    <source>
        <strain evidence="3 4">GP</strain>
    </source>
</reference>
<gene>
    <name evidence="3" type="ORF">JP09_008305</name>
</gene>
<dbReference type="Pfam" id="PF12849">
    <property type="entry name" value="PBP_like_2"/>
    <property type="match status" value="1"/>
</dbReference>
<accession>A0A2P5P5Z7</accession>
<evidence type="ECO:0000313" key="3">
    <source>
        <dbReference type="EMBL" id="PPD57731.1"/>
    </source>
</evidence>
<evidence type="ECO:0000313" key="4">
    <source>
        <dbReference type="Proteomes" id="UP000235653"/>
    </source>
</evidence>